<evidence type="ECO:0000259" key="14">
    <source>
        <dbReference type="Pfam" id="PF01292"/>
    </source>
</evidence>
<organism evidence="15 16">
    <name type="scientific">Rubrimonas cliftonensis</name>
    <dbReference type="NCBI Taxonomy" id="89524"/>
    <lineage>
        <taxon>Bacteria</taxon>
        <taxon>Pseudomonadati</taxon>
        <taxon>Pseudomonadota</taxon>
        <taxon>Alphaproteobacteria</taxon>
        <taxon>Rhodobacterales</taxon>
        <taxon>Paracoccaceae</taxon>
        <taxon>Rubrimonas</taxon>
    </lineage>
</organism>
<feature type="transmembrane region" description="Helical" evidence="13">
    <location>
        <begin position="149"/>
        <end position="169"/>
    </location>
</feature>
<evidence type="ECO:0000256" key="10">
    <source>
        <dbReference type="ARBA" id="ARBA00023004"/>
    </source>
</evidence>
<dbReference type="InterPro" id="IPR052168">
    <property type="entry name" value="Cytochrome_b561_oxidase"/>
</dbReference>
<keyword evidence="9 13" id="KW-1133">Transmembrane helix</keyword>
<sequence length="187" mass="20581">MPLRNTQTLWGWPARALHWAMAFIIAFQLIVGTYMTGVDDLAARFALTQTHKSWGFVVFALALARVAWRLANPTPTEPAGRPWEKLAARVSHGALYLLMFLMPVSGWLMASASDLQDMYGVKNMVFGLFELPDPFVPGDRGLEGVFSSIHTAAAVALAALLAIHAGAALKHHLIDRDDVLTRMTVKR</sequence>
<evidence type="ECO:0000256" key="3">
    <source>
        <dbReference type="ARBA" id="ARBA00022448"/>
    </source>
</evidence>
<keyword evidence="6 13" id="KW-0812">Transmembrane</keyword>
<evidence type="ECO:0000256" key="13">
    <source>
        <dbReference type="SAM" id="Phobius"/>
    </source>
</evidence>
<keyword evidence="11 13" id="KW-0472">Membrane</keyword>
<name>A0A1H4C2C1_9RHOB</name>
<evidence type="ECO:0000313" key="16">
    <source>
        <dbReference type="Proteomes" id="UP000198703"/>
    </source>
</evidence>
<keyword evidence="3" id="KW-0813">Transport</keyword>
<dbReference type="GO" id="GO:0020037">
    <property type="term" value="F:heme binding"/>
    <property type="evidence" value="ECO:0007669"/>
    <property type="project" value="TreeGrafter"/>
</dbReference>
<keyword evidence="10" id="KW-0408">Iron</keyword>
<feature type="transmembrane region" description="Helical" evidence="13">
    <location>
        <begin position="54"/>
        <end position="72"/>
    </location>
</feature>
<evidence type="ECO:0000256" key="5">
    <source>
        <dbReference type="ARBA" id="ARBA00022617"/>
    </source>
</evidence>
<evidence type="ECO:0000256" key="6">
    <source>
        <dbReference type="ARBA" id="ARBA00022692"/>
    </source>
</evidence>
<evidence type="ECO:0000256" key="1">
    <source>
        <dbReference type="ARBA" id="ARBA00001970"/>
    </source>
</evidence>
<evidence type="ECO:0000256" key="8">
    <source>
        <dbReference type="ARBA" id="ARBA00022982"/>
    </source>
</evidence>
<comment type="similarity">
    <text evidence="12">Belongs to the cytochrome b561 family.</text>
</comment>
<evidence type="ECO:0000256" key="4">
    <source>
        <dbReference type="ARBA" id="ARBA00022475"/>
    </source>
</evidence>
<dbReference type="GO" id="GO:0005886">
    <property type="term" value="C:plasma membrane"/>
    <property type="evidence" value="ECO:0007669"/>
    <property type="project" value="UniProtKB-SubCell"/>
</dbReference>
<protein>
    <submittedName>
        <fullName evidence="15">Cytochrome b561</fullName>
    </submittedName>
</protein>
<dbReference type="GO" id="GO:0022904">
    <property type="term" value="P:respiratory electron transport chain"/>
    <property type="evidence" value="ECO:0007669"/>
    <property type="project" value="InterPro"/>
</dbReference>
<proteinExistence type="inferred from homology"/>
<keyword evidence="16" id="KW-1185">Reference proteome</keyword>
<dbReference type="STRING" id="89524.SAMN05444370_106169"/>
<evidence type="ECO:0000256" key="9">
    <source>
        <dbReference type="ARBA" id="ARBA00022989"/>
    </source>
</evidence>
<dbReference type="PANTHER" id="PTHR30529">
    <property type="entry name" value="CYTOCHROME B561"/>
    <property type="match status" value="1"/>
</dbReference>
<keyword evidence="8" id="KW-0249">Electron transport</keyword>
<evidence type="ECO:0000256" key="11">
    <source>
        <dbReference type="ARBA" id="ARBA00023136"/>
    </source>
</evidence>
<feature type="domain" description="Cytochrome b561 bacterial/Ni-hydrogenase" evidence="14">
    <location>
        <begin position="10"/>
        <end position="184"/>
    </location>
</feature>
<dbReference type="GO" id="GO:0046872">
    <property type="term" value="F:metal ion binding"/>
    <property type="evidence" value="ECO:0007669"/>
    <property type="project" value="UniProtKB-KW"/>
</dbReference>
<accession>A0A1H4C2C1</accession>
<dbReference type="PANTHER" id="PTHR30529:SF1">
    <property type="entry name" value="CYTOCHROME B561 HOMOLOG 2"/>
    <property type="match status" value="1"/>
</dbReference>
<dbReference type="GO" id="GO:0009055">
    <property type="term" value="F:electron transfer activity"/>
    <property type="evidence" value="ECO:0007669"/>
    <property type="project" value="InterPro"/>
</dbReference>
<comment type="subcellular location">
    <subcellularLocation>
        <location evidence="2">Cell membrane</location>
        <topology evidence="2">Multi-pass membrane protein</topology>
    </subcellularLocation>
</comment>
<dbReference type="InterPro" id="IPR016174">
    <property type="entry name" value="Di-haem_cyt_TM"/>
</dbReference>
<evidence type="ECO:0000256" key="7">
    <source>
        <dbReference type="ARBA" id="ARBA00022723"/>
    </source>
</evidence>
<evidence type="ECO:0000256" key="2">
    <source>
        <dbReference type="ARBA" id="ARBA00004651"/>
    </source>
</evidence>
<dbReference type="SUPFAM" id="SSF81342">
    <property type="entry name" value="Transmembrane di-heme cytochromes"/>
    <property type="match status" value="1"/>
</dbReference>
<feature type="transmembrane region" description="Helical" evidence="13">
    <location>
        <begin position="93"/>
        <end position="110"/>
    </location>
</feature>
<dbReference type="EMBL" id="FNQM01000006">
    <property type="protein sequence ID" value="SEA54561.1"/>
    <property type="molecule type" value="Genomic_DNA"/>
</dbReference>
<keyword evidence="4" id="KW-1003">Cell membrane</keyword>
<evidence type="ECO:0000256" key="12">
    <source>
        <dbReference type="ARBA" id="ARBA00037975"/>
    </source>
</evidence>
<dbReference type="AlphaFoldDB" id="A0A1H4C2C1"/>
<dbReference type="Gene3D" id="1.20.950.20">
    <property type="entry name" value="Transmembrane di-heme cytochromes, Chain C"/>
    <property type="match status" value="1"/>
</dbReference>
<evidence type="ECO:0000313" key="15">
    <source>
        <dbReference type="EMBL" id="SEA54561.1"/>
    </source>
</evidence>
<comment type="cofactor">
    <cofactor evidence="1">
        <name>heme b</name>
        <dbReference type="ChEBI" id="CHEBI:60344"/>
    </cofactor>
</comment>
<dbReference type="RefSeq" id="WP_175478869.1">
    <property type="nucleotide sequence ID" value="NZ_FNQM01000006.1"/>
</dbReference>
<keyword evidence="5" id="KW-0349">Heme</keyword>
<dbReference type="InterPro" id="IPR011577">
    <property type="entry name" value="Cyt_b561_bac/Ni-Hgenase"/>
</dbReference>
<gene>
    <name evidence="15" type="ORF">SAMN05444370_106169</name>
</gene>
<reference evidence="15 16" key="1">
    <citation type="submission" date="2016-10" db="EMBL/GenBank/DDBJ databases">
        <authorList>
            <person name="de Groot N.N."/>
        </authorList>
    </citation>
    <scope>NUCLEOTIDE SEQUENCE [LARGE SCALE GENOMIC DNA]</scope>
    <source>
        <strain evidence="15 16">DSM 15345</strain>
    </source>
</reference>
<feature type="transmembrane region" description="Helical" evidence="13">
    <location>
        <begin position="12"/>
        <end position="34"/>
    </location>
</feature>
<dbReference type="Proteomes" id="UP000198703">
    <property type="component" value="Unassembled WGS sequence"/>
</dbReference>
<keyword evidence="7" id="KW-0479">Metal-binding</keyword>
<dbReference type="Pfam" id="PF01292">
    <property type="entry name" value="Ni_hydr_CYTB"/>
    <property type="match status" value="1"/>
</dbReference>